<dbReference type="Gene3D" id="1.25.40.180">
    <property type="match status" value="3"/>
</dbReference>
<evidence type="ECO:0000256" key="4">
    <source>
        <dbReference type="ARBA" id="ARBA00022845"/>
    </source>
</evidence>
<dbReference type="Pfam" id="PF02854">
    <property type="entry name" value="MIF4G"/>
    <property type="match status" value="1"/>
</dbReference>
<keyword evidence="4" id="KW-0810">Translation regulation</keyword>
<evidence type="ECO:0000256" key="5">
    <source>
        <dbReference type="ARBA" id="ARBA00022917"/>
    </source>
</evidence>
<reference evidence="8" key="2">
    <citation type="submission" date="2020-05" db="UniProtKB">
        <authorList>
            <consortium name="EnsemblMetazoa"/>
        </authorList>
    </citation>
    <scope>IDENTIFICATION</scope>
    <source>
        <strain evidence="8">LVP_AGWG</strain>
    </source>
</reference>
<dbReference type="GO" id="GO:0016281">
    <property type="term" value="C:eukaryotic translation initiation factor 4F complex"/>
    <property type="evidence" value="ECO:0007669"/>
    <property type="project" value="TreeGrafter"/>
</dbReference>
<feature type="coiled-coil region" evidence="6">
    <location>
        <begin position="1141"/>
        <end position="1172"/>
    </location>
</feature>
<dbReference type="InParanoid" id="A0A6I8TY80"/>
<dbReference type="InterPro" id="IPR003891">
    <property type="entry name" value="Initiation_fac_eIF4g_MI"/>
</dbReference>
<dbReference type="InterPro" id="IPR003890">
    <property type="entry name" value="MIF4G-like_typ-3"/>
</dbReference>
<dbReference type="InterPro" id="IPR016024">
    <property type="entry name" value="ARM-type_fold"/>
</dbReference>
<keyword evidence="3" id="KW-0597">Phosphoprotein</keyword>
<dbReference type="PROSITE" id="PS51363">
    <property type="entry name" value="W2"/>
    <property type="match status" value="1"/>
</dbReference>
<feature type="compositionally biased region" description="Polar residues" evidence="7">
    <location>
        <begin position="1365"/>
        <end position="1378"/>
    </location>
</feature>
<evidence type="ECO:0000256" key="7">
    <source>
        <dbReference type="SAM" id="MobiDB-lite"/>
    </source>
</evidence>
<feature type="compositionally biased region" description="Basic and acidic residues" evidence="7">
    <location>
        <begin position="1435"/>
        <end position="1467"/>
    </location>
</feature>
<evidence type="ECO:0000256" key="2">
    <source>
        <dbReference type="ARBA" id="ARBA00022540"/>
    </source>
</evidence>
<dbReference type="InterPro" id="IPR049485">
    <property type="entry name" value="eIF4G1-like_eIF4E-bd"/>
</dbReference>
<keyword evidence="6" id="KW-0175">Coiled coil</keyword>
<evidence type="ECO:0000313" key="9">
    <source>
        <dbReference type="Proteomes" id="UP000008820"/>
    </source>
</evidence>
<feature type="compositionally biased region" description="Basic and acidic residues" evidence="7">
    <location>
        <begin position="267"/>
        <end position="278"/>
    </location>
</feature>
<protein>
    <recommendedName>
        <fullName evidence="10">Eukaryotic translation initiation factor 4 gamma</fullName>
    </recommendedName>
</protein>
<dbReference type="SMART" id="SM00515">
    <property type="entry name" value="eIF5C"/>
    <property type="match status" value="1"/>
</dbReference>
<evidence type="ECO:0000256" key="3">
    <source>
        <dbReference type="ARBA" id="ARBA00022553"/>
    </source>
</evidence>
<evidence type="ECO:0008006" key="10">
    <source>
        <dbReference type="Google" id="ProtNLM"/>
    </source>
</evidence>
<reference evidence="8 9" key="1">
    <citation type="submission" date="2017-06" db="EMBL/GenBank/DDBJ databases">
        <title>Aedes aegypti genome working group (AGWG) sequencing and assembly.</title>
        <authorList>
            <consortium name="Aedes aegypti Genome Working Group (AGWG)"/>
            <person name="Matthews B.J."/>
        </authorList>
    </citation>
    <scope>NUCLEOTIDE SEQUENCE [LARGE SCALE GENOMIC DNA]</scope>
    <source>
        <strain evidence="8 9">LVP_AGWG</strain>
    </source>
</reference>
<feature type="region of interest" description="Disordered" evidence="7">
    <location>
        <begin position="764"/>
        <end position="793"/>
    </location>
</feature>
<feature type="compositionally biased region" description="Low complexity" evidence="7">
    <location>
        <begin position="973"/>
        <end position="991"/>
    </location>
</feature>
<name>A0A6I8TY80_AEDAE</name>
<feature type="compositionally biased region" description="Polar residues" evidence="7">
    <location>
        <begin position="130"/>
        <end position="154"/>
    </location>
</feature>
<feature type="region of interest" description="Disordered" evidence="7">
    <location>
        <begin position="1309"/>
        <end position="1385"/>
    </location>
</feature>
<keyword evidence="2" id="KW-0396">Initiation factor</keyword>
<feature type="region of interest" description="Disordered" evidence="7">
    <location>
        <begin position="187"/>
        <end position="217"/>
    </location>
</feature>
<feature type="compositionally biased region" description="Polar residues" evidence="7">
    <location>
        <begin position="566"/>
        <end position="576"/>
    </location>
</feature>
<feature type="compositionally biased region" description="Low complexity" evidence="7">
    <location>
        <begin position="674"/>
        <end position="687"/>
    </location>
</feature>
<feature type="compositionally biased region" description="Polar residues" evidence="7">
    <location>
        <begin position="1570"/>
        <end position="1585"/>
    </location>
</feature>
<gene>
    <name evidence="8" type="primary">110679365</name>
</gene>
<feature type="compositionally biased region" description="Polar residues" evidence="7">
    <location>
        <begin position="776"/>
        <end position="792"/>
    </location>
</feature>
<dbReference type="FunFam" id="1.25.40.180:FF:000042">
    <property type="entry name" value="Eukaryotic translation initiation factor 4 gamma"/>
    <property type="match status" value="1"/>
</dbReference>
<dbReference type="Pfam" id="PF21140">
    <property type="entry name" value="eIF4G1-like_eIF4E-bd"/>
    <property type="match status" value="1"/>
</dbReference>
<feature type="compositionally biased region" description="Gly residues" evidence="7">
    <location>
        <begin position="1309"/>
        <end position="1353"/>
    </location>
</feature>
<dbReference type="GO" id="GO:0003729">
    <property type="term" value="F:mRNA binding"/>
    <property type="evidence" value="ECO:0007669"/>
    <property type="project" value="TreeGrafter"/>
</dbReference>
<dbReference type="GO" id="GO:0006417">
    <property type="term" value="P:regulation of translation"/>
    <property type="evidence" value="ECO:0007669"/>
    <property type="project" value="UniProtKB-KW"/>
</dbReference>
<feature type="region of interest" description="Disordered" evidence="7">
    <location>
        <begin position="1419"/>
        <end position="1585"/>
    </location>
</feature>
<dbReference type="EnsemblMetazoa" id="AAEL020525-RB">
    <property type="protein sequence ID" value="AAEL020525-PB"/>
    <property type="gene ID" value="AAEL020525"/>
</dbReference>
<evidence type="ECO:0000313" key="8">
    <source>
        <dbReference type="EnsemblMetazoa" id="AAEL020525-PB"/>
    </source>
</evidence>
<feature type="compositionally biased region" description="Basic and acidic residues" evidence="7">
    <location>
        <begin position="1496"/>
        <end position="1505"/>
    </location>
</feature>
<sequence length="1965" mass="217960">MQSGGGPLQPGPSVMRGLTSGAPTSSQQQSEMQKMQSQPPLMNQPYQQQNMFRSAGANQNTRPPRAMVPAFGTTFIPTLYQIPYGPRMNQWGNYGSMPAMPYSQQYFVPPQHIISNQHQQNRRNPGGENNLVNVNSNYSGTPSNGSTNQLNPLTTIPQMPQVQMQPGQPNQQSSPMTHDLLVMQQMHPPPAQHTPQQGVPGAPGQTPMDQHQPNPAQVNVGAPQPHHTMMSQLQLAPHMATQQAAPATKVNKKRTRGSRAIPIINPDTHEDVLDKYYDNDSATPATSSSSSTTVVSTSGPPPSLPPSGTVTSAPPPTANYSTIPPNVPQVPLNPPVVDSEYDNYPPHPHQGTPELPGGMLLHHQAPPHLHHPPPNHPPPPPTHVHPVPGQMYDMGRSPAGQQQQQQHEQLVYTGAGGPLKTVVNPPPHLPPPPPHHTVVVPVVPTAAEMTTASGTPVVSANANAPSVEIKPYQQKKKKPISEPPPPQPQQVILQQPPPSVPPPQHPMHHHQHSLPANINQPPPPMTDTMSIPYGAGGIPERYRTFSEKSIAESTLSTDAEPFVYTGPTSISSSNHHQQQQQQPPRVEEMPQPQVVIVPEVPPPMVIPMVVPEQQQQEIPVSLNKTEVVVEERTAAAVDSLVASVEKLSVVEDQPAAETVGRKNKQQKKRTEEVSSASETSSKDSGSSKAPATTMVVVEQQKPEPVDETDRSAVVSVKEPHQQSQQSSSSSLISNLVEHNTSKLDNDNINNNVDCTSTTITTKTDTTTTTTTSTTDNNNEALSPMETQSSTTPPKLVDGENNVEQPEFDANKNVVVMVESPVAPPPASVPSKESTPVPTEQSLPTAVAEVKEPSPETQMAALKAPAAVVPIKKSHSLTLIDYDPGQWSPDNPTGKKKYSRDQLMQLKNSAPALEKPLNLPNCLERSNHSGGHSMGGLYGKSNFSEMNLMPNFAKDRLIGGNVNQMRQPYPPKRPSQQGNQSGSQPNKQSQQGMSKTGSKIIRLQLDEEVKLNECENAWRPSHLLQNDNSDDGIKKTEELFKKFRSVLNKLTPDNFDKLVQQVKSFVIDTDDRLDGCIKLVFEKAIAEPNFSEAYAKMCKEIGTIAIAPSEKRAVFKNRLLSQCQAEFEKRRNDQTCAIRDNRIKLEANKNLAKQEFEELKAQLEEEEQKVRRRAVGTVRFIGELYKHGQLTSNIMHFCIKQLIEKDSKDYDEETLECLCKLLTTIGSKMDKENTQKMVPYFEKMGEIVRNKDKYRISSRIRFMIQDVIDLRRNGWQPRRQDLNPKTMNQIQKEAETEQLQINMSYLPRGGDMGRGGRGNMQGGGGGGSKMSGSMGSGGFGQGSLGRGGNQGSMKGGRMQTDDDGFQQISTNRNNRQQPLQIDPKKINLPSSLDVTARLGSAANYQGWKNNSNIFAALNAEENQSGGGGGGGGSSMMDRDGDRRDRDRGGDRDRNQRDRDRDRDRDRSGSHNKNSGSYHKGSMERERYNRYGSSSSQNDDRMNRSSREPSSGSMRPMSGQHSNSQMHDRDRDRGKMPPQQQQQQPPSMQGRSSQQRHIPQSTTPLLGKMGPPTSSGSALTKSGSGQLYQQQPLPQFAIPKDVPVRRSFPEPDNATETKLMKFSKFINLEREHTEIEGIVQVLEQFEIKPEYYHAAIYELFKDNIERDPKSRELVGLVVSQMFEKKAITKADYLHALEGMFQMADDLIIDIPQLYQYLASFYVTLLKQRYINLIDIRNVAQCILPQYGASLLKHLLQQYEALYGKDATVMLWYESSLNPTDFIKMGNTEAEKYLTEAKLGYLLDSSSKALDMETVGTQIKQFLKTNVMFMEIFNWISSYVGPERVTSNEFIRTLTRAVIEHCIDNKTKLNIPEMGKCHQILQKYIDNKAERELQALYAIQRLVVELEHPQNLLHSILEHLCENDVINEGINLWVDSKDPLEQSGKGVCLKGITQFMTMFMENSSDEDN</sequence>
<feature type="compositionally biased region" description="Low complexity" evidence="7">
    <location>
        <begin position="1534"/>
        <end position="1554"/>
    </location>
</feature>
<comment type="similarity">
    <text evidence="1">Belongs to the eukaryotic initiation factor 4G family.</text>
</comment>
<dbReference type="PROSITE" id="PS51366">
    <property type="entry name" value="MI"/>
    <property type="match status" value="1"/>
</dbReference>
<feature type="compositionally biased region" description="Low complexity" evidence="7">
    <location>
        <begin position="25"/>
        <end position="38"/>
    </location>
</feature>
<dbReference type="PANTHER" id="PTHR23253">
    <property type="entry name" value="EUKARYOTIC TRANSLATION INITIATION FACTOR 4 GAMMA"/>
    <property type="match status" value="1"/>
</dbReference>
<feature type="compositionally biased region" description="Pro residues" evidence="7">
    <location>
        <begin position="325"/>
        <end position="334"/>
    </location>
</feature>
<feature type="compositionally biased region" description="Low complexity" evidence="7">
    <location>
        <begin position="721"/>
        <end position="730"/>
    </location>
</feature>
<dbReference type="Pfam" id="PF02020">
    <property type="entry name" value="W2"/>
    <property type="match status" value="1"/>
</dbReference>
<dbReference type="SUPFAM" id="SSF48371">
    <property type="entry name" value="ARM repeat"/>
    <property type="match status" value="3"/>
</dbReference>
<feature type="compositionally biased region" description="Gly residues" evidence="7">
    <location>
        <begin position="1423"/>
        <end position="1432"/>
    </location>
</feature>
<keyword evidence="9" id="KW-1185">Reference proteome</keyword>
<feature type="region of interest" description="Disordered" evidence="7">
    <location>
        <begin position="557"/>
        <end position="590"/>
    </location>
</feature>
<dbReference type="InterPro" id="IPR003307">
    <property type="entry name" value="W2_domain"/>
</dbReference>
<organism evidence="8 9">
    <name type="scientific">Aedes aegypti</name>
    <name type="common">Yellowfever mosquito</name>
    <name type="synonym">Culex aegypti</name>
    <dbReference type="NCBI Taxonomy" id="7159"/>
    <lineage>
        <taxon>Eukaryota</taxon>
        <taxon>Metazoa</taxon>
        <taxon>Ecdysozoa</taxon>
        <taxon>Arthropoda</taxon>
        <taxon>Hexapoda</taxon>
        <taxon>Insecta</taxon>
        <taxon>Pterygota</taxon>
        <taxon>Neoptera</taxon>
        <taxon>Endopterygota</taxon>
        <taxon>Diptera</taxon>
        <taxon>Nematocera</taxon>
        <taxon>Culicoidea</taxon>
        <taxon>Culicidae</taxon>
        <taxon>Culicinae</taxon>
        <taxon>Aedini</taxon>
        <taxon>Aedes</taxon>
        <taxon>Stegomyia</taxon>
    </lineage>
</organism>
<feature type="compositionally biased region" description="Low complexity" evidence="7">
    <location>
        <begin position="764"/>
        <end position="775"/>
    </location>
</feature>
<dbReference type="CDD" id="cd11559">
    <property type="entry name" value="W2_eIF4G1_like"/>
    <property type="match status" value="1"/>
</dbReference>
<proteinExistence type="inferred from homology"/>
<feature type="compositionally biased region" description="Basic and acidic residues" evidence="7">
    <location>
        <begin position="700"/>
        <end position="710"/>
    </location>
</feature>
<dbReference type="Proteomes" id="UP000008820">
    <property type="component" value="Chromosome 3"/>
</dbReference>
<feature type="region of interest" description="Disordered" evidence="7">
    <location>
        <begin position="243"/>
        <end position="381"/>
    </location>
</feature>
<feature type="region of interest" description="Disordered" evidence="7">
    <location>
        <begin position="654"/>
        <end position="731"/>
    </location>
</feature>
<keyword evidence="5" id="KW-0648">Protein biosynthesis</keyword>
<feature type="compositionally biased region" description="Basic and acidic residues" evidence="7">
    <location>
        <begin position="1524"/>
        <end position="1533"/>
    </location>
</feature>
<feature type="region of interest" description="Disordered" evidence="7">
    <location>
        <begin position="961"/>
        <end position="996"/>
    </location>
</feature>
<feature type="region of interest" description="Disordered" evidence="7">
    <location>
        <begin position="117"/>
        <end position="154"/>
    </location>
</feature>
<dbReference type="SMART" id="SM00543">
    <property type="entry name" value="MIF4G"/>
    <property type="match status" value="1"/>
</dbReference>
<dbReference type="PANTHER" id="PTHR23253:SF78">
    <property type="entry name" value="EUKARYOTIC TRANSLATION INITIATION FACTOR 4G1, ISOFORM B-RELATED"/>
    <property type="match status" value="1"/>
</dbReference>
<feature type="region of interest" description="Disordered" evidence="7">
    <location>
        <begin position="465"/>
        <end position="528"/>
    </location>
</feature>
<feature type="compositionally biased region" description="Pro residues" evidence="7">
    <location>
        <begin position="495"/>
        <end position="505"/>
    </location>
</feature>
<feature type="compositionally biased region" description="Polar residues" evidence="7">
    <location>
        <begin position="207"/>
        <end position="217"/>
    </location>
</feature>
<accession>A0A6I8TY80</accession>
<feature type="compositionally biased region" description="Low complexity" evidence="7">
    <location>
        <begin position="577"/>
        <end position="590"/>
    </location>
</feature>
<feature type="compositionally biased region" description="Low complexity" evidence="7">
    <location>
        <begin position="281"/>
        <end position="298"/>
    </location>
</feature>
<evidence type="ECO:0000256" key="6">
    <source>
        <dbReference type="SAM" id="Coils"/>
    </source>
</evidence>
<evidence type="ECO:0000256" key="1">
    <source>
        <dbReference type="ARBA" id="ARBA00005775"/>
    </source>
</evidence>
<dbReference type="OrthoDB" id="514777at2759"/>
<dbReference type="FunCoup" id="A0A6I8TY80">
    <property type="interactions" value="1377"/>
</dbReference>
<dbReference type="GO" id="GO:0003743">
    <property type="term" value="F:translation initiation factor activity"/>
    <property type="evidence" value="ECO:0007669"/>
    <property type="project" value="UniProtKB-KW"/>
</dbReference>
<dbReference type="Pfam" id="PF02847">
    <property type="entry name" value="MA3"/>
    <property type="match status" value="1"/>
</dbReference>
<feature type="compositionally biased region" description="Polar residues" evidence="7">
    <location>
        <begin position="1506"/>
        <end position="1523"/>
    </location>
</feature>
<feature type="region of interest" description="Disordered" evidence="7">
    <location>
        <begin position="1"/>
        <end position="43"/>
    </location>
</feature>